<dbReference type="Pfam" id="PF25917">
    <property type="entry name" value="BSH_RND"/>
    <property type="match status" value="1"/>
</dbReference>
<keyword evidence="4" id="KW-0175">Coiled coil</keyword>
<keyword evidence="9" id="KW-1185">Reference proteome</keyword>
<evidence type="ECO:0000256" key="3">
    <source>
        <dbReference type="ARBA" id="ARBA00022448"/>
    </source>
</evidence>
<evidence type="ECO:0000313" key="8">
    <source>
        <dbReference type="EMBL" id="GAM53954.1"/>
    </source>
</evidence>
<reference evidence="8 9" key="2">
    <citation type="submission" date="2015-01" db="EMBL/GenBank/DDBJ databases">
        <authorList>
            <consortium name="NBRP consortium"/>
            <person name="Sawabe T."/>
            <person name="Meirelles P."/>
            <person name="Feng G."/>
            <person name="Sayaka M."/>
            <person name="Hattori M."/>
            <person name="Ohkuma M."/>
        </authorList>
    </citation>
    <scope>NUCLEOTIDE SEQUENCE [LARGE SCALE GENOMIC DNA]</scope>
    <source>
        <strain evidence="9">JCM 19231</strain>
    </source>
</reference>
<dbReference type="InterPro" id="IPR058625">
    <property type="entry name" value="MdtA-like_BSH"/>
</dbReference>
<keyword evidence="3" id="KW-0813">Transport</keyword>
<dbReference type="InterPro" id="IPR058627">
    <property type="entry name" value="MdtA-like_C"/>
</dbReference>
<comment type="caution">
    <text evidence="8">The sequence shown here is derived from an EMBL/GenBank/DDBJ whole genome shotgun (WGS) entry which is preliminary data.</text>
</comment>
<dbReference type="Pfam" id="PF25967">
    <property type="entry name" value="RND-MFP_C"/>
    <property type="match status" value="1"/>
</dbReference>
<proteinExistence type="inferred from homology"/>
<comment type="similarity">
    <text evidence="2">Belongs to the membrane fusion protein (MFP) (TC 8.A.1) family.</text>
</comment>
<dbReference type="Proteomes" id="UP000031671">
    <property type="component" value="Unassembled WGS sequence"/>
</dbReference>
<dbReference type="GO" id="GO:0030313">
    <property type="term" value="C:cell envelope"/>
    <property type="evidence" value="ECO:0007669"/>
    <property type="project" value="UniProtKB-SubCell"/>
</dbReference>
<gene>
    <name evidence="8" type="ORF">JCM19231_3474</name>
</gene>
<dbReference type="Gene3D" id="2.40.30.170">
    <property type="match status" value="1"/>
</dbReference>
<dbReference type="InterPro" id="IPR006143">
    <property type="entry name" value="RND_pump_MFP"/>
</dbReference>
<dbReference type="Gene3D" id="6.10.140.1990">
    <property type="match status" value="1"/>
</dbReference>
<dbReference type="GO" id="GO:1990281">
    <property type="term" value="C:efflux pump complex"/>
    <property type="evidence" value="ECO:0007669"/>
    <property type="project" value="TreeGrafter"/>
</dbReference>
<dbReference type="PANTHER" id="PTHR30469">
    <property type="entry name" value="MULTIDRUG RESISTANCE PROTEIN MDTA"/>
    <property type="match status" value="1"/>
</dbReference>
<organism evidence="8 9">
    <name type="scientific">Vibrio ishigakensis</name>
    <dbReference type="NCBI Taxonomy" id="1481914"/>
    <lineage>
        <taxon>Bacteria</taxon>
        <taxon>Pseudomonadati</taxon>
        <taxon>Pseudomonadota</taxon>
        <taxon>Gammaproteobacteria</taxon>
        <taxon>Vibrionales</taxon>
        <taxon>Vibrionaceae</taxon>
        <taxon>Vibrio</taxon>
    </lineage>
</organism>
<feature type="domain" description="Multidrug resistance protein MdtA-like C-terminal permuted SH3" evidence="7">
    <location>
        <begin position="255"/>
        <end position="315"/>
    </location>
</feature>
<dbReference type="SUPFAM" id="SSF111369">
    <property type="entry name" value="HlyD-like secretion proteins"/>
    <property type="match status" value="1"/>
</dbReference>
<dbReference type="Gene3D" id="2.40.420.20">
    <property type="match status" value="1"/>
</dbReference>
<accession>A0A0B8NTA3</accession>
<dbReference type="GO" id="GO:0015562">
    <property type="term" value="F:efflux transmembrane transporter activity"/>
    <property type="evidence" value="ECO:0007669"/>
    <property type="project" value="TreeGrafter"/>
</dbReference>
<dbReference type="AlphaFoldDB" id="A0A0B8NTA3"/>
<name>A0A0B8NTA3_9VIBR</name>
<dbReference type="PANTHER" id="PTHR30469:SF11">
    <property type="entry name" value="BLL4320 PROTEIN"/>
    <property type="match status" value="1"/>
</dbReference>
<evidence type="ECO:0000259" key="5">
    <source>
        <dbReference type="Pfam" id="PF25917"/>
    </source>
</evidence>
<dbReference type="GO" id="GO:1990961">
    <property type="term" value="P:xenobiotic detoxification by transmembrane export across the plasma membrane"/>
    <property type="evidence" value="ECO:0007669"/>
    <property type="project" value="InterPro"/>
</dbReference>
<feature type="domain" description="CusB-like beta-barrel" evidence="6">
    <location>
        <begin position="174"/>
        <end position="245"/>
    </location>
</feature>
<dbReference type="Pfam" id="PF25954">
    <property type="entry name" value="Beta-barrel_RND_2"/>
    <property type="match status" value="1"/>
</dbReference>
<comment type="subcellular location">
    <subcellularLocation>
        <location evidence="1">Cell envelope</location>
    </subcellularLocation>
</comment>
<evidence type="ECO:0000259" key="7">
    <source>
        <dbReference type="Pfam" id="PF25967"/>
    </source>
</evidence>
<feature type="domain" description="Multidrug resistance protein MdtA-like barrel-sandwich hybrid" evidence="5">
    <location>
        <begin position="42"/>
        <end position="160"/>
    </location>
</feature>
<dbReference type="NCBIfam" id="TIGR01730">
    <property type="entry name" value="RND_mfp"/>
    <property type="match status" value="1"/>
</dbReference>
<reference evidence="8 9" key="1">
    <citation type="submission" date="2015-01" db="EMBL/GenBank/DDBJ databases">
        <title>Vibrio sp. C1 JCM 19231 whole genome shotgun sequence.</title>
        <authorList>
            <person name="Sawabe T."/>
            <person name="Meirelles P."/>
            <person name="Feng G."/>
            <person name="Sayaka M."/>
            <person name="Hattori M."/>
            <person name="Ohkuma M."/>
        </authorList>
    </citation>
    <scope>NUCLEOTIDE SEQUENCE [LARGE SCALE GENOMIC DNA]</scope>
    <source>
        <strain evidence="9">JCM 19231</strain>
    </source>
</reference>
<evidence type="ECO:0000256" key="4">
    <source>
        <dbReference type="ARBA" id="ARBA00023054"/>
    </source>
</evidence>
<evidence type="ECO:0000256" key="1">
    <source>
        <dbReference type="ARBA" id="ARBA00004196"/>
    </source>
</evidence>
<evidence type="ECO:0000313" key="9">
    <source>
        <dbReference type="Proteomes" id="UP000031671"/>
    </source>
</evidence>
<evidence type="ECO:0000256" key="2">
    <source>
        <dbReference type="ARBA" id="ARBA00009477"/>
    </source>
</evidence>
<evidence type="ECO:0000259" key="6">
    <source>
        <dbReference type="Pfam" id="PF25954"/>
    </source>
</evidence>
<protein>
    <submittedName>
        <fullName evidence="8">Probable Co/Zn/Cd efflux system membrane fusion protein</fullName>
    </submittedName>
</protein>
<sequence length="337" mass="36688">MIAKKLGEYKKPPVAITTVISKQEDWTKTVKAIGQVSSKQSTQVTSQISGQVKEILFKSGQLVSEGDVIVQLDDSLLQAKYKNQLAKVKLAKIELKRQLKLLASNSTARNSVDKAQAQYDAQSASLKYIASEINFMSIKAPFSGKLGIRTLNVGDYINPGSLIVDLESINDNYIDISVSEDYQPLLAEGQKVTFSNDAYQGKTFNAVVSAIQPASDEQSHNINVRAKVQGDGNQLVSGMYINAEIELNQTVSIIPVPKVAISFSLYGDSVFVVTNKDGEQVVEQKLVEVGPRKDDQVGILSGLKAGDEIVTSNQQQLKKDTVVKVNNARPFSASFKS</sequence>
<dbReference type="InterPro" id="IPR030190">
    <property type="entry name" value="MacA_alpha-hairpin_sf"/>
</dbReference>
<dbReference type="InterPro" id="IPR058792">
    <property type="entry name" value="Beta-barrel_RND_2"/>
</dbReference>
<dbReference type="GO" id="GO:0019898">
    <property type="term" value="C:extrinsic component of membrane"/>
    <property type="evidence" value="ECO:0007669"/>
    <property type="project" value="InterPro"/>
</dbReference>
<dbReference type="Gene3D" id="2.40.50.100">
    <property type="match status" value="1"/>
</dbReference>
<dbReference type="EMBL" id="BBRZ01000001">
    <property type="protein sequence ID" value="GAM53954.1"/>
    <property type="molecule type" value="Genomic_DNA"/>
</dbReference>
<dbReference type="GO" id="GO:1990195">
    <property type="term" value="C:macrolide transmembrane transporter complex"/>
    <property type="evidence" value="ECO:0007669"/>
    <property type="project" value="InterPro"/>
</dbReference>